<keyword evidence="4" id="KW-1185">Reference proteome</keyword>
<keyword evidence="1" id="KW-0472">Membrane</keyword>
<dbReference type="InterPro" id="IPR046864">
    <property type="entry name" value="VasX_N"/>
</dbReference>
<sequence>MSYDDFSPSDDVEEDVFYCTEKHIPILPVRFSQLPYDLDKVKKPKSIDDLGSYIIRTIRQGYVYIFVEAPEETDGSSSGDGIWHVFRYATSGNDLNSCLEPADTDTYTRNPYSFTKYEWTQHYGEGKWKYGKLSRPYCWLPKSASKIWIAYSEHKWPPSFFRKGHQEAFRKQIMQPVNLRGENKWAAKADRIPELVEEYKSDPVCKDTMGPVNDSLHYRLQLSQTGFERIKNPANLTGGDNKCVALVALFDPVGDLLEMHYRLAQLEWQQKNFNAEHIYPLSMGKFCLAIKDTLPTRDEWYNMNKHALREGWLTEYKKLDDHSKEMANASKFIVTAIKRHVCDEGNWMYGKHADLAAVEGEKGDVAAAEYLALLGNCVAEALNFNAYGSAALRQGLGDNVKSPGPSLYKMLNTVRKIWSGMRRKIYEKLRKGQYAFRMFFKAISSDLAWTLSIGKQNIASWDDAITAAAKTNDKIRQPKIALAQMDLDDAVKFLTGHAGDYKPISVDATILAADDAGKVYTKEDLKRLKKAGQKMPQSAAMRVKQSISAGPKANIPIIQTETHIQFVGGVTADKKIAYGEKAYGFFGLCMSVWALYNTIQAQQKENPHFKKGDVASFFQSKTYKLFSVTIWVIDATYSMIDVVRSTPHSKRTISGKLLQTLYDDAFVNIGKKFNKINALKMNNHIFATRGSVGRFLGKFLGPTSVIVGSIGSIGTIAHGIEREDNVDIVSGIGMLIGGLMFLPGFGWAIALVGAIIIGFSYWISSMRYNEIEDVIRTSFWGSYSEYWDLTQRPSMNKQIDIAKKFDGNVTADQKVRRSRGRLETISKTTGKVSDYFAEEMEQFGELTWAPVIEPLGKGTNSVMITTPALENGEVGLVSVEVEHFSVSVVPMPLTYGGVHTVDIGKDVKNITKEFIKDSVSMIVRFTPINDNRSIRITAKLVGKKTGVPFETVKILRL</sequence>
<evidence type="ECO:0000256" key="1">
    <source>
        <dbReference type="SAM" id="Phobius"/>
    </source>
</evidence>
<keyword evidence="1" id="KW-1133">Transmembrane helix</keyword>
<reference evidence="3 4" key="1">
    <citation type="submission" date="2020-06" db="EMBL/GenBank/DDBJ databases">
        <title>Sulfitobacter algicola sp. nov., isolated from green algae.</title>
        <authorList>
            <person name="Wang C."/>
        </authorList>
    </citation>
    <scope>NUCLEOTIDE SEQUENCE [LARGE SCALE GENOMIC DNA]</scope>
    <source>
        <strain evidence="3 4">1151</strain>
    </source>
</reference>
<evidence type="ECO:0000313" key="3">
    <source>
        <dbReference type="EMBL" id="NSX57015.1"/>
    </source>
</evidence>
<proteinExistence type="predicted"/>
<protein>
    <recommendedName>
        <fullName evidence="2">Toxin VasX N-terminal region domain-containing protein</fullName>
    </recommendedName>
</protein>
<comment type="caution">
    <text evidence="3">The sequence shown here is derived from an EMBL/GenBank/DDBJ whole genome shotgun (WGS) entry which is preliminary data.</text>
</comment>
<organism evidence="3 4">
    <name type="scientific">Parasulfitobacter algicola</name>
    <dbReference type="NCBI Taxonomy" id="2614809"/>
    <lineage>
        <taxon>Bacteria</taxon>
        <taxon>Pseudomonadati</taxon>
        <taxon>Pseudomonadota</taxon>
        <taxon>Alphaproteobacteria</taxon>
        <taxon>Rhodobacterales</taxon>
        <taxon>Roseobacteraceae</taxon>
        <taxon>Parasulfitobacter</taxon>
    </lineage>
</organism>
<accession>A0ABX2IWN0</accession>
<dbReference type="CDD" id="cd20706">
    <property type="entry name" value="MIX_II"/>
    <property type="match status" value="1"/>
</dbReference>
<feature type="domain" description="Toxin VasX N-terminal region" evidence="2">
    <location>
        <begin position="18"/>
        <end position="185"/>
    </location>
</feature>
<name>A0ABX2IWN0_9RHOB</name>
<dbReference type="Pfam" id="PF20249">
    <property type="entry name" value="VasX_N"/>
    <property type="match status" value="1"/>
</dbReference>
<evidence type="ECO:0000313" key="4">
    <source>
        <dbReference type="Proteomes" id="UP000777935"/>
    </source>
</evidence>
<gene>
    <name evidence="3" type="ORF">HRQ87_19750</name>
</gene>
<dbReference type="EMBL" id="JABUFE010000032">
    <property type="protein sequence ID" value="NSX57015.1"/>
    <property type="molecule type" value="Genomic_DNA"/>
</dbReference>
<feature type="transmembrane region" description="Helical" evidence="1">
    <location>
        <begin position="732"/>
        <end position="763"/>
    </location>
</feature>
<keyword evidence="1" id="KW-0812">Transmembrane</keyword>
<dbReference type="RefSeq" id="WP_174140167.1">
    <property type="nucleotide sequence ID" value="NZ_JABUFE010000032.1"/>
</dbReference>
<dbReference type="Proteomes" id="UP000777935">
    <property type="component" value="Unassembled WGS sequence"/>
</dbReference>
<evidence type="ECO:0000259" key="2">
    <source>
        <dbReference type="Pfam" id="PF20249"/>
    </source>
</evidence>